<protein>
    <submittedName>
        <fullName evidence="2">Uncharacterized protein</fullName>
    </submittedName>
</protein>
<keyword evidence="1" id="KW-1133">Transmembrane helix</keyword>
<sequence>MKNYNPQRVPLGHKKNFFDLNKQHSYSNLSILEGFLGSGKFPPSNATKLYNLIITFLIGFVCIKTLFLHQIELNCLSKNLNLKNFNKSYLLRITRILIIQCCA</sequence>
<comment type="caution">
    <text evidence="2">The sequence shown here is derived from an EMBL/GenBank/DDBJ whole genome shotgun (WGS) entry which is preliminary data.</text>
</comment>
<keyword evidence="3" id="KW-1185">Reference proteome</keyword>
<evidence type="ECO:0000313" key="3">
    <source>
        <dbReference type="Proteomes" id="UP000003163"/>
    </source>
</evidence>
<keyword evidence="1" id="KW-0812">Transmembrane</keyword>
<dbReference type="HOGENOM" id="CLU_2263673_0_0_1"/>
<proteinExistence type="predicted"/>
<reference evidence="3" key="2">
    <citation type="submission" date="2015-07" db="EMBL/GenBank/DDBJ databases">
        <title>Contrasting host-pathogen interactions and genome evolution in two generalist and specialist microsporidian pathogens of mosquitoes.</title>
        <authorList>
            <consortium name="The Broad Institute Genomics Platform"/>
            <consortium name="The Broad Institute Genome Sequencing Center for Infectious Disease"/>
            <person name="Cuomo C.A."/>
            <person name="Sanscrainte N.D."/>
            <person name="Goldberg J.M."/>
            <person name="Heiman D."/>
            <person name="Young S."/>
            <person name="Zeng Q."/>
            <person name="Becnel J.J."/>
            <person name="Birren B.W."/>
        </authorList>
    </citation>
    <scope>NUCLEOTIDE SEQUENCE [LARGE SCALE GENOMIC DNA]</scope>
    <source>
        <strain evidence="3">USNM 41457</strain>
    </source>
</reference>
<evidence type="ECO:0000256" key="1">
    <source>
        <dbReference type="SAM" id="Phobius"/>
    </source>
</evidence>
<dbReference type="EMBL" id="AFBI03000001">
    <property type="protein sequence ID" value="EJW04898.1"/>
    <property type="molecule type" value="Genomic_DNA"/>
</dbReference>
<feature type="transmembrane region" description="Helical" evidence="1">
    <location>
        <begin position="49"/>
        <end position="68"/>
    </location>
</feature>
<dbReference type="Proteomes" id="UP000003163">
    <property type="component" value="Unassembled WGS sequence"/>
</dbReference>
<evidence type="ECO:0000313" key="2">
    <source>
        <dbReference type="EMBL" id="EJW04898.1"/>
    </source>
</evidence>
<dbReference type="InParanoid" id="J8ZYY6"/>
<dbReference type="VEuPathDB" id="MicrosporidiaDB:EDEG_00118"/>
<reference evidence="2 3" key="1">
    <citation type="submission" date="2011-08" db="EMBL/GenBank/DDBJ databases">
        <authorList>
            <person name="Liu Z.J."/>
            <person name="Shi F.L."/>
            <person name="Lu J.Q."/>
            <person name="Li M."/>
            <person name="Wang Z.L."/>
        </authorList>
    </citation>
    <scope>NUCLEOTIDE SEQUENCE [LARGE SCALE GENOMIC DNA]</scope>
    <source>
        <strain evidence="2 3">USNM 41457</strain>
    </source>
</reference>
<dbReference type="AlphaFoldDB" id="J8ZYY6"/>
<accession>J8ZYY6</accession>
<organism evidence="2 3">
    <name type="scientific">Edhazardia aedis (strain USNM 41457)</name>
    <name type="common">Microsporidian parasite</name>
    <dbReference type="NCBI Taxonomy" id="1003232"/>
    <lineage>
        <taxon>Eukaryota</taxon>
        <taxon>Fungi</taxon>
        <taxon>Fungi incertae sedis</taxon>
        <taxon>Microsporidia</taxon>
        <taxon>Edhazardia</taxon>
    </lineage>
</organism>
<gene>
    <name evidence="2" type="ORF">EDEG_00118</name>
</gene>
<keyword evidence="1" id="KW-0472">Membrane</keyword>
<name>J8ZYY6_EDHAE</name>